<comment type="caution">
    <text evidence="1">The sequence shown here is derived from an EMBL/GenBank/DDBJ whole genome shotgun (WGS) entry which is preliminary data.</text>
</comment>
<dbReference type="RefSeq" id="WP_100350137.1">
    <property type="nucleotide sequence ID" value="NZ_PGTZ01000008.1"/>
</dbReference>
<reference evidence="1 2" key="1">
    <citation type="submission" date="2017-11" db="EMBL/GenBank/DDBJ databases">
        <title>Genomic Encyclopedia of Archaeal and Bacterial Type Strains, Phase II (KMG-II): From Individual Species to Whole Genera.</title>
        <authorList>
            <person name="Goeker M."/>
        </authorList>
    </citation>
    <scope>NUCLEOTIDE SEQUENCE [LARGE SCALE GENOMIC DNA]</scope>
    <source>
        <strain evidence="1 2">DSM 22413</strain>
    </source>
</reference>
<organism evidence="1 2">
    <name type="scientific">Luteimicrobium subarcticum</name>
    <dbReference type="NCBI Taxonomy" id="620910"/>
    <lineage>
        <taxon>Bacteria</taxon>
        <taxon>Bacillati</taxon>
        <taxon>Actinomycetota</taxon>
        <taxon>Actinomycetes</taxon>
        <taxon>Micrococcales</taxon>
        <taxon>Luteimicrobium</taxon>
    </lineage>
</organism>
<dbReference type="EMBL" id="PGTZ01000008">
    <property type="protein sequence ID" value="PJI93449.1"/>
    <property type="molecule type" value="Genomic_DNA"/>
</dbReference>
<protein>
    <submittedName>
        <fullName evidence="1">Uncharacterized protein</fullName>
    </submittedName>
</protein>
<sequence>MEHRVGRTVRRSLASAQRLAEVVRPGDWVGRAVDALPVPQVPVVEPWHVSMAGIAERQVLVPGAVARRLHAFDRFGAVEIGPDTVGFDGEVLDWSRVTRVRTQVGWVTASATALDRSLDAAATTLPRVPGRRWLLERIGEVGVSLFAAAASQDVDDLLAAARIVSDDPAALDTLLRARRVVAAIEYRGTRGARTLVASPSAALLQLSLPTATTAILDTAGRHGVPVLHEPLDEHQAGVLLARGLRWRAAAESVWAASGDEGSTSP</sequence>
<dbReference type="OrthoDB" id="4827344at2"/>
<dbReference type="AlphaFoldDB" id="A0A2M8WR97"/>
<name>A0A2M8WR97_9MICO</name>
<keyword evidence="2" id="KW-1185">Reference proteome</keyword>
<gene>
    <name evidence="1" type="ORF">CLV34_2023</name>
</gene>
<proteinExistence type="predicted"/>
<evidence type="ECO:0000313" key="2">
    <source>
        <dbReference type="Proteomes" id="UP000231586"/>
    </source>
</evidence>
<accession>A0A2M8WR97</accession>
<dbReference type="Proteomes" id="UP000231586">
    <property type="component" value="Unassembled WGS sequence"/>
</dbReference>
<evidence type="ECO:0000313" key="1">
    <source>
        <dbReference type="EMBL" id="PJI93449.1"/>
    </source>
</evidence>